<evidence type="ECO:0000256" key="6">
    <source>
        <dbReference type="ARBA" id="ARBA00023180"/>
    </source>
</evidence>
<feature type="domain" description="Carboxylesterase type B" evidence="10">
    <location>
        <begin position="76"/>
        <end position="576"/>
    </location>
</feature>
<accession>A0A9J6G0Z9</accession>
<dbReference type="GO" id="GO:0006581">
    <property type="term" value="P:acetylcholine catabolic process"/>
    <property type="evidence" value="ECO:0007669"/>
    <property type="project" value="TreeGrafter"/>
</dbReference>
<evidence type="ECO:0000256" key="3">
    <source>
        <dbReference type="ARBA" id="ARBA00022801"/>
    </source>
</evidence>
<dbReference type="EMBL" id="JABSTR010000004">
    <property type="protein sequence ID" value="KAH9368401.1"/>
    <property type="molecule type" value="Genomic_DNA"/>
</dbReference>
<evidence type="ECO:0000256" key="9">
    <source>
        <dbReference type="RuleBase" id="RU361235"/>
    </source>
</evidence>
<evidence type="ECO:0000256" key="8">
    <source>
        <dbReference type="PIRSR" id="PIRSR600997-1"/>
    </source>
</evidence>
<dbReference type="GO" id="GO:0005615">
    <property type="term" value="C:extracellular space"/>
    <property type="evidence" value="ECO:0007669"/>
    <property type="project" value="TreeGrafter"/>
</dbReference>
<keyword evidence="6" id="KW-0325">Glycoprotein</keyword>
<dbReference type="InterPro" id="IPR002018">
    <property type="entry name" value="CarbesteraseB"/>
</dbReference>
<dbReference type="GO" id="GO:0003990">
    <property type="term" value="F:acetylcholinesterase activity"/>
    <property type="evidence" value="ECO:0007669"/>
    <property type="project" value="UniProtKB-EC"/>
</dbReference>
<gene>
    <name evidence="11" type="ORF">HPB48_012669</name>
</gene>
<feature type="active site" description="Charge relay system" evidence="8">
    <location>
        <position position="402"/>
    </location>
</feature>
<dbReference type="VEuPathDB" id="VectorBase:HLOH_042655"/>
<dbReference type="PANTHER" id="PTHR43918">
    <property type="entry name" value="ACETYLCHOLINESTERASE"/>
    <property type="match status" value="1"/>
</dbReference>
<dbReference type="Proteomes" id="UP000821853">
    <property type="component" value="Chromosome 2"/>
</dbReference>
<comment type="catalytic activity">
    <reaction evidence="7">
        <text>acetylcholine + H2O = choline + acetate + H(+)</text>
        <dbReference type="Rhea" id="RHEA:17561"/>
        <dbReference type="ChEBI" id="CHEBI:15354"/>
        <dbReference type="ChEBI" id="CHEBI:15355"/>
        <dbReference type="ChEBI" id="CHEBI:15377"/>
        <dbReference type="ChEBI" id="CHEBI:15378"/>
        <dbReference type="ChEBI" id="CHEBI:30089"/>
        <dbReference type="EC" id="3.1.1.7"/>
    </reaction>
</comment>
<keyword evidence="3 9" id="KW-0378">Hydrolase</keyword>
<dbReference type="OMA" id="WGSFIRA"/>
<dbReference type="InterPro" id="IPR019826">
    <property type="entry name" value="Carboxylesterase_B_AS"/>
</dbReference>
<evidence type="ECO:0000256" key="2">
    <source>
        <dbReference type="ARBA" id="ARBA00022487"/>
    </source>
</evidence>
<dbReference type="EC" id="3.1.1.-" evidence="9"/>
<proteinExistence type="inferred from homology"/>
<dbReference type="InterPro" id="IPR000997">
    <property type="entry name" value="Cholinesterase"/>
</dbReference>
<comment type="caution">
    <text evidence="11">The sequence shown here is derived from an EMBL/GenBank/DDBJ whole genome shotgun (WGS) entry which is preliminary data.</text>
</comment>
<dbReference type="Gene3D" id="3.40.50.1820">
    <property type="entry name" value="alpha/beta hydrolase"/>
    <property type="match status" value="1"/>
</dbReference>
<dbReference type="PRINTS" id="PR00878">
    <property type="entry name" value="CHOLNESTRASE"/>
</dbReference>
<keyword evidence="4" id="KW-0531">Neurotransmitter degradation</keyword>
<keyword evidence="12" id="KW-1185">Reference proteome</keyword>
<dbReference type="InterPro" id="IPR050654">
    <property type="entry name" value="AChE-related_enzymes"/>
</dbReference>
<protein>
    <recommendedName>
        <fullName evidence="9">Carboxylic ester hydrolase</fullName>
        <ecNumber evidence="9">3.1.1.-</ecNumber>
    </recommendedName>
</protein>
<dbReference type="SUPFAM" id="SSF53474">
    <property type="entry name" value="alpha/beta-Hydrolases"/>
    <property type="match status" value="1"/>
</dbReference>
<dbReference type="InterPro" id="IPR019819">
    <property type="entry name" value="Carboxylesterase_B_CS"/>
</dbReference>
<name>A0A9J6G0Z9_HAELO</name>
<dbReference type="InterPro" id="IPR029058">
    <property type="entry name" value="AB_hydrolase_fold"/>
</dbReference>
<dbReference type="PROSITE" id="PS00941">
    <property type="entry name" value="CARBOXYLESTERASE_B_2"/>
    <property type="match status" value="1"/>
</dbReference>
<dbReference type="PROSITE" id="PS00122">
    <property type="entry name" value="CARBOXYLESTERASE_B_1"/>
    <property type="match status" value="1"/>
</dbReference>
<keyword evidence="5" id="KW-1015">Disulfide bond</keyword>
<reference evidence="11 12" key="1">
    <citation type="journal article" date="2020" name="Cell">
        <title>Large-Scale Comparative Analyses of Tick Genomes Elucidate Their Genetic Diversity and Vector Capacities.</title>
        <authorList>
            <consortium name="Tick Genome and Microbiome Consortium (TIGMIC)"/>
            <person name="Jia N."/>
            <person name="Wang J."/>
            <person name="Shi W."/>
            <person name="Du L."/>
            <person name="Sun Y."/>
            <person name="Zhan W."/>
            <person name="Jiang J.F."/>
            <person name="Wang Q."/>
            <person name="Zhang B."/>
            <person name="Ji P."/>
            <person name="Bell-Sakyi L."/>
            <person name="Cui X.M."/>
            <person name="Yuan T.T."/>
            <person name="Jiang B.G."/>
            <person name="Yang W.F."/>
            <person name="Lam T.T."/>
            <person name="Chang Q.C."/>
            <person name="Ding S.J."/>
            <person name="Wang X.J."/>
            <person name="Zhu J.G."/>
            <person name="Ruan X.D."/>
            <person name="Zhao L."/>
            <person name="Wei J.T."/>
            <person name="Ye R.Z."/>
            <person name="Que T.C."/>
            <person name="Du C.H."/>
            <person name="Zhou Y.H."/>
            <person name="Cheng J.X."/>
            <person name="Dai P.F."/>
            <person name="Guo W.B."/>
            <person name="Han X.H."/>
            <person name="Huang E.J."/>
            <person name="Li L.F."/>
            <person name="Wei W."/>
            <person name="Gao Y.C."/>
            <person name="Liu J.Z."/>
            <person name="Shao H.Z."/>
            <person name="Wang X."/>
            <person name="Wang C.C."/>
            <person name="Yang T.C."/>
            <person name="Huo Q.B."/>
            <person name="Li W."/>
            <person name="Chen H.Y."/>
            <person name="Chen S.E."/>
            <person name="Zhou L.G."/>
            <person name="Ni X.B."/>
            <person name="Tian J.H."/>
            <person name="Sheng Y."/>
            <person name="Liu T."/>
            <person name="Pan Y.S."/>
            <person name="Xia L.Y."/>
            <person name="Li J."/>
            <person name="Zhao F."/>
            <person name="Cao W.C."/>
        </authorList>
    </citation>
    <scope>NUCLEOTIDE SEQUENCE [LARGE SCALE GENOMIC DNA]</scope>
    <source>
        <strain evidence="11">HaeL-2018</strain>
    </source>
</reference>
<sequence>MWEPETLTEHLPSHLHTRSSRLKSKTELLPSKFRMQAKPIACSPHRRHPQFKLLAAIIAVFVLCSLRQCSADDVRPAVIINTGQVTGKQIQVGGQTIDAFLGIPYAEPPIGELRFQKPRPLKPWNGTYNAVEKPKPCWQLLLPLFEGVTLDYSSTASEDCLYLSVWRPAATQCQTPDSCDERSLPVVVYIHGGGFQWGDSALFINDPANFVALTGVVFVTFNYRVGIMGFLSLEESELPGNMGLWDQNLVLKWVQANIRNFGGDPSKVTLSGQSAGAASVGLHAISPQSKGLFKRIVMQSGSPLSLVIGLFFKGAGKFTTATGFLGCYNLNKTLNEQKKEIMSCLRKMEASDITRTVQGFDLIKQMFSPIDGDDFLPADVLSVEAYQELATTEVLLGTVKNEGTVFLNHLKLAFPHFADLLETDYRLVAILVMVQMLDIPVWQSRRIVTAYLGGPDEERKTMKEVETIFGEMFGDITFYCPTQIFADMLAQQQGVNTYRYVFVHRPSYSRWPESVGVAHGDDLPFTIGSLVFVNDTERYTEPLGDTGRQMLAEAHYTASEKSFMEEIVTAWGTFYRDG</sequence>
<evidence type="ECO:0000256" key="5">
    <source>
        <dbReference type="ARBA" id="ARBA00023157"/>
    </source>
</evidence>
<evidence type="ECO:0000256" key="7">
    <source>
        <dbReference type="ARBA" id="ARBA00048484"/>
    </source>
</evidence>
<feature type="active site" description="Charge relay system" evidence="8">
    <location>
        <position position="519"/>
    </location>
</feature>
<evidence type="ECO:0000259" key="10">
    <source>
        <dbReference type="Pfam" id="PF00135"/>
    </source>
</evidence>
<organism evidence="11 12">
    <name type="scientific">Haemaphysalis longicornis</name>
    <name type="common">Bush tick</name>
    <dbReference type="NCBI Taxonomy" id="44386"/>
    <lineage>
        <taxon>Eukaryota</taxon>
        <taxon>Metazoa</taxon>
        <taxon>Ecdysozoa</taxon>
        <taxon>Arthropoda</taxon>
        <taxon>Chelicerata</taxon>
        <taxon>Arachnida</taxon>
        <taxon>Acari</taxon>
        <taxon>Parasitiformes</taxon>
        <taxon>Ixodida</taxon>
        <taxon>Ixodoidea</taxon>
        <taxon>Ixodidae</taxon>
        <taxon>Haemaphysalinae</taxon>
        <taxon>Haemaphysalis</taxon>
    </lineage>
</organism>
<dbReference type="OrthoDB" id="408631at2759"/>
<dbReference type="GO" id="GO:0005886">
    <property type="term" value="C:plasma membrane"/>
    <property type="evidence" value="ECO:0007669"/>
    <property type="project" value="TreeGrafter"/>
</dbReference>
<dbReference type="AlphaFoldDB" id="A0A9J6G0Z9"/>
<feature type="active site" description="Acyl-ester intermediate" evidence="8">
    <location>
        <position position="274"/>
    </location>
</feature>
<dbReference type="GO" id="GO:0019695">
    <property type="term" value="P:choline metabolic process"/>
    <property type="evidence" value="ECO:0007669"/>
    <property type="project" value="TreeGrafter"/>
</dbReference>
<evidence type="ECO:0000313" key="11">
    <source>
        <dbReference type="EMBL" id="KAH9368401.1"/>
    </source>
</evidence>
<evidence type="ECO:0000256" key="4">
    <source>
        <dbReference type="ARBA" id="ARBA00022867"/>
    </source>
</evidence>
<dbReference type="PANTHER" id="PTHR43918:SF4">
    <property type="entry name" value="CARBOXYLIC ESTER HYDROLASE"/>
    <property type="match status" value="1"/>
</dbReference>
<keyword evidence="2" id="KW-0719">Serine esterase</keyword>
<comment type="similarity">
    <text evidence="1 9">Belongs to the type-B carboxylesterase/lipase family.</text>
</comment>
<evidence type="ECO:0000313" key="12">
    <source>
        <dbReference type="Proteomes" id="UP000821853"/>
    </source>
</evidence>
<dbReference type="Pfam" id="PF00135">
    <property type="entry name" value="COesterase"/>
    <property type="match status" value="1"/>
</dbReference>
<evidence type="ECO:0000256" key="1">
    <source>
        <dbReference type="ARBA" id="ARBA00005964"/>
    </source>
</evidence>